<feature type="domain" description="Reverse transcriptase Ty1/copia-type" evidence="2">
    <location>
        <begin position="203"/>
        <end position="283"/>
    </location>
</feature>
<dbReference type="EMBL" id="BKCJ010009372">
    <property type="protein sequence ID" value="GEU86648.1"/>
    <property type="molecule type" value="Genomic_DNA"/>
</dbReference>
<organism evidence="3">
    <name type="scientific">Tanacetum cinerariifolium</name>
    <name type="common">Dalmatian daisy</name>
    <name type="synonym">Chrysanthemum cinerariifolium</name>
    <dbReference type="NCBI Taxonomy" id="118510"/>
    <lineage>
        <taxon>Eukaryota</taxon>
        <taxon>Viridiplantae</taxon>
        <taxon>Streptophyta</taxon>
        <taxon>Embryophyta</taxon>
        <taxon>Tracheophyta</taxon>
        <taxon>Spermatophyta</taxon>
        <taxon>Magnoliopsida</taxon>
        <taxon>eudicotyledons</taxon>
        <taxon>Gunneridae</taxon>
        <taxon>Pentapetalae</taxon>
        <taxon>asterids</taxon>
        <taxon>campanulids</taxon>
        <taxon>Asterales</taxon>
        <taxon>Asteraceae</taxon>
        <taxon>Asteroideae</taxon>
        <taxon>Anthemideae</taxon>
        <taxon>Anthemidinae</taxon>
        <taxon>Tanacetum</taxon>
    </lineage>
</organism>
<dbReference type="InterPro" id="IPR013103">
    <property type="entry name" value="RVT_2"/>
</dbReference>
<dbReference type="PANTHER" id="PTHR11439:SF483">
    <property type="entry name" value="PEPTIDE SYNTHASE GLIP-LIKE, PUTATIVE (AFU_ORTHOLOGUE AFUA_3G12920)-RELATED"/>
    <property type="match status" value="1"/>
</dbReference>
<dbReference type="Pfam" id="PF07727">
    <property type="entry name" value="RVT_2"/>
    <property type="match status" value="1"/>
</dbReference>
<comment type="caution">
    <text evidence="3">The sequence shown here is derived from an EMBL/GenBank/DDBJ whole genome shotgun (WGS) entry which is preliminary data.</text>
</comment>
<name>A0A6L2NK77_TANCI</name>
<accession>A0A6L2NK77</accession>
<proteinExistence type="predicted"/>
<feature type="region of interest" description="Disordered" evidence="1">
    <location>
        <begin position="133"/>
        <end position="156"/>
    </location>
</feature>
<dbReference type="PANTHER" id="PTHR11439">
    <property type="entry name" value="GAG-POL-RELATED RETROTRANSPOSON"/>
    <property type="match status" value="1"/>
</dbReference>
<dbReference type="AlphaFoldDB" id="A0A6L2NK77"/>
<sequence>KDYAKTIKNQSKPGNIGHEIESLYQKPDQNEILRALHPKWPTKVTAIEESKDLKSLSLDELIINLKVYEVVVKKDSEIVKGKREQSRSLALKAKKKSSDEESSTYVSEEEEFVMAVRDIKKFCKRQGRFVRQPRDEKKSFQRNKDNKSDKSERKGFRCKNPNHLIGECLKPPRSKNQKAFVRGPWIYSVEDGEEKIKDETCLMAQTSNEDIILGSTCQELCVNFVKIMHDEFEISTMGELNFFLGLQIKQLEDGIFFNQSKYIKEMLKKFRLEDFKPMKTPMSPDTKLMKDEEGVSVDSTKYKGMIGGLLYLMACRPDIMFSVCLYARFQEDPKTSHLEALKRIFRYIKDTTHLGLRYPKGSGIETVVYADSL</sequence>
<gene>
    <name evidence="3" type="ORF">Tci_058626</name>
</gene>
<feature type="compositionally biased region" description="Basic and acidic residues" evidence="1">
    <location>
        <begin position="133"/>
        <end position="155"/>
    </location>
</feature>
<feature type="non-terminal residue" evidence="3">
    <location>
        <position position="1"/>
    </location>
</feature>
<evidence type="ECO:0000313" key="3">
    <source>
        <dbReference type="EMBL" id="GEU86648.1"/>
    </source>
</evidence>
<evidence type="ECO:0000256" key="1">
    <source>
        <dbReference type="SAM" id="MobiDB-lite"/>
    </source>
</evidence>
<protein>
    <submittedName>
        <fullName evidence="3">Uncharacterized mitochondrial protein AtMg00810-like</fullName>
    </submittedName>
</protein>
<evidence type="ECO:0000259" key="2">
    <source>
        <dbReference type="Pfam" id="PF07727"/>
    </source>
</evidence>
<reference evidence="3" key="1">
    <citation type="journal article" date="2019" name="Sci. Rep.">
        <title>Draft genome of Tanacetum cinerariifolium, the natural source of mosquito coil.</title>
        <authorList>
            <person name="Yamashiro T."/>
            <person name="Shiraishi A."/>
            <person name="Satake H."/>
            <person name="Nakayama K."/>
        </authorList>
    </citation>
    <scope>NUCLEOTIDE SEQUENCE</scope>
</reference>